<evidence type="ECO:0000313" key="3">
    <source>
        <dbReference type="Proteomes" id="UP000729402"/>
    </source>
</evidence>
<reference evidence="2" key="2">
    <citation type="submission" date="2021-02" db="EMBL/GenBank/DDBJ databases">
        <authorList>
            <person name="Kimball J.A."/>
            <person name="Haas M.W."/>
            <person name="Macchietto M."/>
            <person name="Kono T."/>
            <person name="Duquette J."/>
            <person name="Shao M."/>
        </authorList>
    </citation>
    <scope>NUCLEOTIDE SEQUENCE</scope>
    <source>
        <tissue evidence="2">Fresh leaf tissue</tissue>
    </source>
</reference>
<sequence length="105" mass="10503">MKVGDKTEGSAAASGGLPSLLQPARLRPTAPPLALPSPISRIAESAPPPSGLQATASPPDRSAARARPPVSRTAKPPPLSVLQTPASLRPGQAASPAPPGRNQIV</sequence>
<proteinExistence type="predicted"/>
<evidence type="ECO:0000256" key="1">
    <source>
        <dbReference type="SAM" id="MobiDB-lite"/>
    </source>
</evidence>
<feature type="compositionally biased region" description="Low complexity" evidence="1">
    <location>
        <begin position="54"/>
        <end position="74"/>
    </location>
</feature>
<dbReference type="Proteomes" id="UP000729402">
    <property type="component" value="Unassembled WGS sequence"/>
</dbReference>
<comment type="caution">
    <text evidence="2">The sequence shown here is derived from an EMBL/GenBank/DDBJ whole genome shotgun (WGS) entry which is preliminary data.</text>
</comment>
<reference evidence="2" key="1">
    <citation type="journal article" date="2021" name="bioRxiv">
        <title>Whole Genome Assembly and Annotation of Northern Wild Rice, Zizania palustris L., Supports a Whole Genome Duplication in the Zizania Genus.</title>
        <authorList>
            <person name="Haas M."/>
            <person name="Kono T."/>
            <person name="Macchietto M."/>
            <person name="Millas R."/>
            <person name="McGilp L."/>
            <person name="Shao M."/>
            <person name="Duquette J."/>
            <person name="Hirsch C.N."/>
            <person name="Kimball J."/>
        </authorList>
    </citation>
    <scope>NUCLEOTIDE SEQUENCE</scope>
    <source>
        <tissue evidence="2">Fresh leaf tissue</tissue>
    </source>
</reference>
<accession>A0A8J5RJ33</accession>
<keyword evidence="3" id="KW-1185">Reference proteome</keyword>
<dbReference type="EMBL" id="JAAALK010000288">
    <property type="protein sequence ID" value="KAG8054401.1"/>
    <property type="molecule type" value="Genomic_DNA"/>
</dbReference>
<organism evidence="2 3">
    <name type="scientific">Zizania palustris</name>
    <name type="common">Northern wild rice</name>
    <dbReference type="NCBI Taxonomy" id="103762"/>
    <lineage>
        <taxon>Eukaryota</taxon>
        <taxon>Viridiplantae</taxon>
        <taxon>Streptophyta</taxon>
        <taxon>Embryophyta</taxon>
        <taxon>Tracheophyta</taxon>
        <taxon>Spermatophyta</taxon>
        <taxon>Magnoliopsida</taxon>
        <taxon>Liliopsida</taxon>
        <taxon>Poales</taxon>
        <taxon>Poaceae</taxon>
        <taxon>BOP clade</taxon>
        <taxon>Oryzoideae</taxon>
        <taxon>Oryzeae</taxon>
        <taxon>Zizaniinae</taxon>
        <taxon>Zizania</taxon>
    </lineage>
</organism>
<gene>
    <name evidence="2" type="ORF">GUJ93_ZPchr0001g30059</name>
</gene>
<protein>
    <submittedName>
        <fullName evidence="2">Uncharacterized protein</fullName>
    </submittedName>
</protein>
<dbReference type="AlphaFoldDB" id="A0A8J5RJ33"/>
<name>A0A8J5RJ33_ZIZPA</name>
<evidence type="ECO:0000313" key="2">
    <source>
        <dbReference type="EMBL" id="KAG8054401.1"/>
    </source>
</evidence>
<feature type="region of interest" description="Disordered" evidence="1">
    <location>
        <begin position="1"/>
        <end position="105"/>
    </location>
</feature>